<reference evidence="3 4" key="1">
    <citation type="submission" date="2017-11" db="EMBL/GenBank/DDBJ databases">
        <title>The genome of Rhizophagus clarus HR1 reveals common genetic basis of auxotrophy among arbuscular mycorrhizal fungi.</title>
        <authorList>
            <person name="Kobayashi Y."/>
        </authorList>
    </citation>
    <scope>NUCLEOTIDE SEQUENCE [LARGE SCALE GENOMIC DNA]</scope>
    <source>
        <strain evidence="3 4">HR1</strain>
    </source>
</reference>
<dbReference type="AlphaFoldDB" id="A0A2Z6QBR2"/>
<sequence>MSSDVMVFIKIIDDSPQSKVCYLDLDDRLPDIRKKLKVYNIINDIMLFSKKGNDEFAEVVREDEKNFKLNDIIEVINKGHHLYLMNNSNPSWNVLNDECKLDYGRTMSIEGIKKADKRAFIMKNCELVKTGNEGYKKGRLAFESKADWMKKKNLFINVDGINMQNFIEFGLLIGSSHTINEEINSTYQYTEIGKAILKFNKENLELTDNFKNDVISAIQSNDHEKIKEIIKEYGQFIPTEVILGGRVYFKDIKVLSEKSADKTTEGSLKMNVCSTNAKIGRNTNDLKKSSNFYSSDSMRILGGEHPDSENFDEKKWIESLKDFRTWECIEFKNPINIFRLLPYDLRKELFTFIGKKILYTSTKDFFYDLHEAGMYRILELSDIPSRISKIIQNKDADCDIFASVINAENSRKIFFNCQIFHASGSNEKPSVLIHGVQKEFRRCKNKLKINIIVTGYDIDFFSNISNIDVELIKKEYNSQSKCEFDSITLQIEHKLIEKGIPFFGIPILSNLNTLTIGHNFRKLNNELKIDAFSYCSKTNRYVVLPNFTFSLFILKSPTSNSHEPFKFDLRRKPYVEFKEPNPRYISLYLLKGDDYSPIFFNQKSKKIKIKYVDCKCKKDCTICKNKKSKISDKDSAICIVYFSEIERESSILMN</sequence>
<dbReference type="InterPro" id="IPR055854">
    <property type="entry name" value="DUF7431"/>
</dbReference>
<accession>A0A2Z6QBR2</accession>
<keyword evidence="4" id="KW-1185">Reference proteome</keyword>
<name>A0A2Z6QBR2_9GLOM</name>
<organism evidence="3 4">
    <name type="scientific">Rhizophagus clarus</name>
    <dbReference type="NCBI Taxonomy" id="94130"/>
    <lineage>
        <taxon>Eukaryota</taxon>
        <taxon>Fungi</taxon>
        <taxon>Fungi incertae sedis</taxon>
        <taxon>Mucoromycota</taxon>
        <taxon>Glomeromycotina</taxon>
        <taxon>Glomeromycetes</taxon>
        <taxon>Glomerales</taxon>
        <taxon>Glomeraceae</taxon>
        <taxon>Rhizophagus</taxon>
    </lineage>
</organism>
<dbReference type="Pfam" id="PF22693">
    <property type="entry name" value="MACPF_1"/>
    <property type="match status" value="1"/>
</dbReference>
<dbReference type="STRING" id="94130.A0A2Z6QBR2"/>
<dbReference type="EMBL" id="BEXD01000380">
    <property type="protein sequence ID" value="GBB86945.1"/>
    <property type="molecule type" value="Genomic_DNA"/>
</dbReference>
<evidence type="ECO:0000259" key="1">
    <source>
        <dbReference type="Pfam" id="PF22693"/>
    </source>
</evidence>
<evidence type="ECO:0000313" key="4">
    <source>
        <dbReference type="Proteomes" id="UP000247702"/>
    </source>
</evidence>
<dbReference type="Pfam" id="PF24209">
    <property type="entry name" value="DUF7431"/>
    <property type="match status" value="1"/>
</dbReference>
<evidence type="ECO:0000313" key="3">
    <source>
        <dbReference type="EMBL" id="GBB86945.1"/>
    </source>
</evidence>
<feature type="domain" description="DUF7431" evidence="2">
    <location>
        <begin position="357"/>
        <end position="620"/>
    </location>
</feature>
<proteinExistence type="predicted"/>
<comment type="caution">
    <text evidence="3">The sequence shown here is derived from an EMBL/GenBank/DDBJ whole genome shotgun (WGS) entry which is preliminary data.</text>
</comment>
<dbReference type="Proteomes" id="UP000247702">
    <property type="component" value="Unassembled WGS sequence"/>
</dbReference>
<dbReference type="InterPro" id="IPR054586">
    <property type="entry name" value="MACPF_1_fungal"/>
</dbReference>
<protein>
    <submittedName>
        <fullName evidence="3">Uncharacterized protein</fullName>
    </submittedName>
</protein>
<feature type="domain" description="MACPF-like" evidence="1">
    <location>
        <begin position="186"/>
        <end position="348"/>
    </location>
</feature>
<gene>
    <name evidence="3" type="ORF">RclHR1_01340012</name>
</gene>
<evidence type="ECO:0000259" key="2">
    <source>
        <dbReference type="Pfam" id="PF24209"/>
    </source>
</evidence>